<evidence type="ECO:0000313" key="2">
    <source>
        <dbReference type="Proteomes" id="UP000553632"/>
    </source>
</evidence>
<feature type="non-terminal residue" evidence="1">
    <location>
        <position position="1"/>
    </location>
</feature>
<keyword evidence="2" id="KW-1185">Reference proteome</keyword>
<dbReference type="Proteomes" id="UP000553632">
    <property type="component" value="Unassembled WGS sequence"/>
</dbReference>
<sequence>LLEHTVRKLNNSEAGGGPTTNYEKAFADIGSALELLEGFSGGSVVQSAEFFDSVSRGFRSSDVVELHSLTRDTQYKEQIIGATTLIRESVKILSRRTSIDKVVFRDTPSTRREARRDFIEYMNHILNQNSTPNQLNKEWTLMTGGKVTLNATSSNMGDITAKAYGMLQTAGQDYNLNLIELQDSVLPNMPILQFIATQLASVLAFGALRIEWDILNNFLSRVSGTYTEVEYHNQMHAAQ</sequence>
<dbReference type="GO" id="GO:0004114">
    <property type="term" value="F:3',5'-cyclic-nucleotide phosphodiesterase activity"/>
    <property type="evidence" value="ECO:0007669"/>
    <property type="project" value="InterPro"/>
</dbReference>
<dbReference type="EMBL" id="JABANO010029180">
    <property type="protein sequence ID" value="KAF4713957.1"/>
    <property type="molecule type" value="Genomic_DNA"/>
</dbReference>
<dbReference type="AlphaFoldDB" id="A0A7J6R071"/>
<organism evidence="1 2">
    <name type="scientific">Perkinsus olseni</name>
    <name type="common">Perkinsus atlanticus</name>
    <dbReference type="NCBI Taxonomy" id="32597"/>
    <lineage>
        <taxon>Eukaryota</taxon>
        <taxon>Sar</taxon>
        <taxon>Alveolata</taxon>
        <taxon>Perkinsozoa</taxon>
        <taxon>Perkinsea</taxon>
        <taxon>Perkinsida</taxon>
        <taxon>Perkinsidae</taxon>
        <taxon>Perkinsus</taxon>
    </lineage>
</organism>
<proteinExistence type="predicted"/>
<name>A0A7J6R071_PEROL</name>
<dbReference type="Gene3D" id="1.10.1300.10">
    <property type="entry name" value="3'5'-cyclic nucleotide phosphodiesterase, catalytic domain"/>
    <property type="match status" value="1"/>
</dbReference>
<comment type="caution">
    <text evidence="1">The sequence shown here is derived from an EMBL/GenBank/DDBJ whole genome shotgun (WGS) entry which is preliminary data.</text>
</comment>
<accession>A0A7J6R071</accession>
<dbReference type="GO" id="GO:0007165">
    <property type="term" value="P:signal transduction"/>
    <property type="evidence" value="ECO:0007669"/>
    <property type="project" value="InterPro"/>
</dbReference>
<reference evidence="1 2" key="1">
    <citation type="submission" date="2020-04" db="EMBL/GenBank/DDBJ databases">
        <title>Perkinsus olseni comparative genomics.</title>
        <authorList>
            <person name="Bogema D.R."/>
        </authorList>
    </citation>
    <scope>NUCLEOTIDE SEQUENCE [LARGE SCALE GENOMIC DNA]</scope>
    <source>
        <strain evidence="1 2">ATCC PRA-207</strain>
    </source>
</reference>
<dbReference type="InterPro" id="IPR036971">
    <property type="entry name" value="PDEase_catalytic_dom_sf"/>
</dbReference>
<evidence type="ECO:0000313" key="1">
    <source>
        <dbReference type="EMBL" id="KAF4713957.1"/>
    </source>
</evidence>
<feature type="non-terminal residue" evidence="1">
    <location>
        <position position="239"/>
    </location>
</feature>
<gene>
    <name evidence="1" type="primary">PDE1B_7</name>
    <name evidence="1" type="ORF">FOZ63_010562</name>
</gene>
<protein>
    <submittedName>
        <fullName evidence="1">Calcium/calmodulin-dependent 3',5'-cyclic nucleotide phosphodiesterase 1B</fullName>
    </submittedName>
</protein>
<dbReference type="SUPFAM" id="SSF109604">
    <property type="entry name" value="HD-domain/PDEase-like"/>
    <property type="match status" value="1"/>
</dbReference>